<keyword evidence="2" id="KW-1185">Reference proteome</keyword>
<dbReference type="GeneID" id="136081233"/>
<dbReference type="Pfam" id="PF03184">
    <property type="entry name" value="DDE_1"/>
    <property type="match status" value="1"/>
</dbReference>
<evidence type="ECO:0000313" key="3">
    <source>
        <dbReference type="RefSeq" id="XP_065654606.1"/>
    </source>
</evidence>
<sequence length="242" mass="27700">MKKVAFKSLKRNKATGYDDINTNIVIDSYDNIKAILYKIFSVSIAQWSFPDKLKIAKVIPIFKTGDRANITNYRPISVLPAKVTSAFDSVGYCIPPIIILKIKQVLDSLINDAPPETVGRCFKSDWVEINLFRDFITHFVIRVNYSTTNECLLTLDGYKSQTKRLDFLNYASYNGLHNLSLLPHIPHKLQPPDRTLFKSFKSAYNSVCTTWMRKHPERRITVDKLSGLFCQAYVKAATLVHF</sequence>
<reference evidence="3" key="1">
    <citation type="submission" date="2025-08" db="UniProtKB">
        <authorList>
            <consortium name="RefSeq"/>
        </authorList>
    </citation>
    <scope>IDENTIFICATION</scope>
</reference>
<dbReference type="InterPro" id="IPR004875">
    <property type="entry name" value="DDE_SF_endonuclease_dom"/>
</dbReference>
<proteinExistence type="predicted"/>
<evidence type="ECO:0000259" key="1">
    <source>
        <dbReference type="Pfam" id="PF03184"/>
    </source>
</evidence>
<organism evidence="2 3">
    <name type="scientific">Hydra vulgaris</name>
    <name type="common">Hydra</name>
    <name type="synonym">Hydra attenuata</name>
    <dbReference type="NCBI Taxonomy" id="6087"/>
    <lineage>
        <taxon>Eukaryota</taxon>
        <taxon>Metazoa</taxon>
        <taxon>Cnidaria</taxon>
        <taxon>Hydrozoa</taxon>
        <taxon>Hydroidolina</taxon>
        <taxon>Anthoathecata</taxon>
        <taxon>Aplanulata</taxon>
        <taxon>Hydridae</taxon>
        <taxon>Hydra</taxon>
    </lineage>
</organism>
<dbReference type="RefSeq" id="XP_065654606.1">
    <property type="nucleotide sequence ID" value="XM_065798534.1"/>
</dbReference>
<feature type="domain" description="DDE-1" evidence="1">
    <location>
        <begin position="94"/>
        <end position="218"/>
    </location>
</feature>
<evidence type="ECO:0000313" key="2">
    <source>
        <dbReference type="Proteomes" id="UP001652625"/>
    </source>
</evidence>
<name>A0ABM4BZC9_HYDVU</name>
<accession>A0ABM4BZC9</accession>
<dbReference type="Proteomes" id="UP001652625">
    <property type="component" value="Chromosome 06"/>
</dbReference>
<protein>
    <submittedName>
        <fullName evidence="3">Uncharacterized protein LOC136081233</fullName>
    </submittedName>
</protein>
<gene>
    <name evidence="3" type="primary">LOC136081233</name>
</gene>